<evidence type="ECO:0000313" key="2">
    <source>
        <dbReference type="Proteomes" id="UP000276133"/>
    </source>
</evidence>
<accession>A0A3M7RHU0</accession>
<sequence length="89" mass="10646">MFRYWQCLVGYNNGPTYGQVLKAYFSGKSKKTDTNLTNFFIFEILSLKEQQLFKSLIRKIFNIRLWIRSRSGPATSLSLFKKLIKYRRH</sequence>
<keyword evidence="2" id="KW-1185">Reference proteome</keyword>
<proteinExistence type="predicted"/>
<dbReference type="AlphaFoldDB" id="A0A3M7RHU0"/>
<reference evidence="1 2" key="1">
    <citation type="journal article" date="2018" name="Sci. Rep.">
        <title>Genomic signatures of local adaptation to the degree of environmental predictability in rotifers.</title>
        <authorList>
            <person name="Franch-Gras L."/>
            <person name="Hahn C."/>
            <person name="Garcia-Roger E.M."/>
            <person name="Carmona M.J."/>
            <person name="Serra M."/>
            <person name="Gomez A."/>
        </authorList>
    </citation>
    <scope>NUCLEOTIDE SEQUENCE [LARGE SCALE GENOMIC DNA]</scope>
    <source>
        <strain evidence="1">HYR1</strain>
    </source>
</reference>
<gene>
    <name evidence="1" type="ORF">BpHYR1_020220</name>
</gene>
<dbReference type="EMBL" id="REGN01003348">
    <property type="protein sequence ID" value="RNA23132.1"/>
    <property type="molecule type" value="Genomic_DNA"/>
</dbReference>
<organism evidence="1 2">
    <name type="scientific">Brachionus plicatilis</name>
    <name type="common">Marine rotifer</name>
    <name type="synonym">Brachionus muelleri</name>
    <dbReference type="NCBI Taxonomy" id="10195"/>
    <lineage>
        <taxon>Eukaryota</taxon>
        <taxon>Metazoa</taxon>
        <taxon>Spiralia</taxon>
        <taxon>Gnathifera</taxon>
        <taxon>Rotifera</taxon>
        <taxon>Eurotatoria</taxon>
        <taxon>Monogononta</taxon>
        <taxon>Pseudotrocha</taxon>
        <taxon>Ploima</taxon>
        <taxon>Brachionidae</taxon>
        <taxon>Brachionus</taxon>
    </lineage>
</organism>
<protein>
    <submittedName>
        <fullName evidence="1">Uncharacterized protein</fullName>
    </submittedName>
</protein>
<dbReference type="Proteomes" id="UP000276133">
    <property type="component" value="Unassembled WGS sequence"/>
</dbReference>
<name>A0A3M7RHU0_BRAPC</name>
<evidence type="ECO:0000313" key="1">
    <source>
        <dbReference type="EMBL" id="RNA23132.1"/>
    </source>
</evidence>
<comment type="caution">
    <text evidence="1">The sequence shown here is derived from an EMBL/GenBank/DDBJ whole genome shotgun (WGS) entry which is preliminary data.</text>
</comment>